<keyword evidence="6" id="KW-0961">Cell wall biogenesis/degradation</keyword>
<evidence type="ECO:0000259" key="7">
    <source>
        <dbReference type="Pfam" id="PF00912"/>
    </source>
</evidence>
<dbReference type="InterPro" id="IPR036950">
    <property type="entry name" value="PBP_transglycosylase"/>
</dbReference>
<dbReference type="SUPFAM" id="SSF53955">
    <property type="entry name" value="Lysozyme-like"/>
    <property type="match status" value="1"/>
</dbReference>
<keyword evidence="1" id="KW-0808">Transferase</keyword>
<name>A0A381ZBJ8_9ZZZZ</name>
<keyword evidence="5" id="KW-0511">Multifunctional enzyme</keyword>
<gene>
    <name evidence="8" type="ORF">METZ01_LOCUS139338</name>
</gene>
<keyword evidence="4" id="KW-0573">Peptidoglycan synthesis</keyword>
<dbReference type="GO" id="GO:0071555">
    <property type="term" value="P:cell wall organization"/>
    <property type="evidence" value="ECO:0007669"/>
    <property type="project" value="UniProtKB-KW"/>
</dbReference>
<dbReference type="GO" id="GO:0009252">
    <property type="term" value="P:peptidoglycan biosynthetic process"/>
    <property type="evidence" value="ECO:0007669"/>
    <property type="project" value="UniProtKB-KW"/>
</dbReference>
<dbReference type="GO" id="GO:0030288">
    <property type="term" value="C:outer membrane-bounded periplasmic space"/>
    <property type="evidence" value="ECO:0007669"/>
    <property type="project" value="TreeGrafter"/>
</dbReference>
<reference evidence="8" key="1">
    <citation type="submission" date="2018-05" db="EMBL/GenBank/DDBJ databases">
        <authorList>
            <person name="Lanie J.A."/>
            <person name="Ng W.-L."/>
            <person name="Kazmierczak K.M."/>
            <person name="Andrzejewski T.M."/>
            <person name="Davidsen T.M."/>
            <person name="Wayne K.J."/>
            <person name="Tettelin H."/>
            <person name="Glass J.I."/>
            <person name="Rusch D."/>
            <person name="Podicherti R."/>
            <person name="Tsui H.-C.T."/>
            <person name="Winkler M.E."/>
        </authorList>
    </citation>
    <scope>NUCLEOTIDE SEQUENCE</scope>
</reference>
<dbReference type="PANTHER" id="PTHR32282">
    <property type="entry name" value="BINDING PROTEIN TRANSPEPTIDASE, PUTATIVE-RELATED"/>
    <property type="match status" value="1"/>
</dbReference>
<feature type="non-terminal residue" evidence="8">
    <location>
        <position position="253"/>
    </location>
</feature>
<dbReference type="FunFam" id="1.10.3810.10:FF:000001">
    <property type="entry name" value="Penicillin-binding protein 1A"/>
    <property type="match status" value="1"/>
</dbReference>
<evidence type="ECO:0000256" key="3">
    <source>
        <dbReference type="ARBA" id="ARBA00022960"/>
    </source>
</evidence>
<dbReference type="GO" id="GO:0008360">
    <property type="term" value="P:regulation of cell shape"/>
    <property type="evidence" value="ECO:0007669"/>
    <property type="project" value="UniProtKB-KW"/>
</dbReference>
<dbReference type="GO" id="GO:0016787">
    <property type="term" value="F:hydrolase activity"/>
    <property type="evidence" value="ECO:0007669"/>
    <property type="project" value="UniProtKB-KW"/>
</dbReference>
<dbReference type="InterPro" id="IPR001264">
    <property type="entry name" value="Glyco_trans_51"/>
</dbReference>
<dbReference type="Gene3D" id="1.10.3810.10">
    <property type="entry name" value="Biosynthetic peptidoglycan transglycosylase-like"/>
    <property type="match status" value="1"/>
</dbReference>
<dbReference type="AlphaFoldDB" id="A0A381ZBJ8"/>
<feature type="domain" description="Glycosyl transferase family 51" evidence="7">
    <location>
        <begin position="89"/>
        <end position="252"/>
    </location>
</feature>
<evidence type="ECO:0000256" key="5">
    <source>
        <dbReference type="ARBA" id="ARBA00023268"/>
    </source>
</evidence>
<evidence type="ECO:0000256" key="6">
    <source>
        <dbReference type="ARBA" id="ARBA00023316"/>
    </source>
</evidence>
<keyword evidence="3" id="KW-0133">Cell shape</keyword>
<dbReference type="InterPro" id="IPR023346">
    <property type="entry name" value="Lysozyme-like_dom_sf"/>
</dbReference>
<dbReference type="InterPro" id="IPR050396">
    <property type="entry name" value="Glycosyltr_51/Transpeptidase"/>
</dbReference>
<dbReference type="GO" id="GO:0008955">
    <property type="term" value="F:peptidoglycan glycosyltransferase activity"/>
    <property type="evidence" value="ECO:0007669"/>
    <property type="project" value="TreeGrafter"/>
</dbReference>
<evidence type="ECO:0000313" key="8">
    <source>
        <dbReference type="EMBL" id="SVA86484.1"/>
    </source>
</evidence>
<evidence type="ECO:0000256" key="2">
    <source>
        <dbReference type="ARBA" id="ARBA00022801"/>
    </source>
</evidence>
<dbReference type="Pfam" id="PF00912">
    <property type="entry name" value="Transgly"/>
    <property type="match status" value="1"/>
</dbReference>
<keyword evidence="2" id="KW-0378">Hydrolase</keyword>
<protein>
    <recommendedName>
        <fullName evidence="7">Glycosyl transferase family 51 domain-containing protein</fullName>
    </recommendedName>
</protein>
<evidence type="ECO:0000256" key="4">
    <source>
        <dbReference type="ARBA" id="ARBA00022984"/>
    </source>
</evidence>
<sequence>MPLGAPDTNLFILGTTARCRTFVPARGQTVRVPQQVIHQNRALARLRRPIATLAVVAMLSSGCYSYETRSFEITIPETAESSVVVARDGTLITTLVAPQNRTSARRLDEIPELVRNAVIAIEDERFYHHDGVDLKAIVRAARTNLEAGGISQGGSTITQQYVKLAIIENTEKTASRKLEEIWYALRLEDQYSKDFILLQYLNTVYFGHGAYGIKAAAQTYFNKNVLDLAVNEAAMLAGLIQAPSRFNPLRNYA</sequence>
<accession>A0A381ZBJ8</accession>
<evidence type="ECO:0000256" key="1">
    <source>
        <dbReference type="ARBA" id="ARBA00022679"/>
    </source>
</evidence>
<dbReference type="PANTHER" id="PTHR32282:SF33">
    <property type="entry name" value="PEPTIDOGLYCAN GLYCOSYLTRANSFERASE"/>
    <property type="match status" value="1"/>
</dbReference>
<proteinExistence type="predicted"/>
<organism evidence="8">
    <name type="scientific">marine metagenome</name>
    <dbReference type="NCBI Taxonomy" id="408172"/>
    <lineage>
        <taxon>unclassified sequences</taxon>
        <taxon>metagenomes</taxon>
        <taxon>ecological metagenomes</taxon>
    </lineage>
</organism>
<dbReference type="EMBL" id="UINC01020640">
    <property type="protein sequence ID" value="SVA86484.1"/>
    <property type="molecule type" value="Genomic_DNA"/>
</dbReference>